<dbReference type="PANTHER" id="PTHR30237">
    <property type="entry name" value="MURAMOYLTETRAPEPTIDE CARBOXYPEPTIDASE"/>
    <property type="match status" value="1"/>
</dbReference>
<dbReference type="SUPFAM" id="SSF141986">
    <property type="entry name" value="LD-carboxypeptidase A C-terminal domain-like"/>
    <property type="match status" value="1"/>
</dbReference>
<reference evidence="9" key="1">
    <citation type="journal article" date="2019" name="Int. J. Syst. Evol. Microbiol.">
        <title>The Global Catalogue of Microorganisms (GCM) 10K type strain sequencing project: providing services to taxonomists for standard genome sequencing and annotation.</title>
        <authorList>
            <consortium name="The Broad Institute Genomics Platform"/>
            <consortium name="The Broad Institute Genome Sequencing Center for Infectious Disease"/>
            <person name="Wu L."/>
            <person name="Ma J."/>
        </authorList>
    </citation>
    <scope>NUCLEOTIDE SEQUENCE [LARGE SCALE GENOMIC DNA]</scope>
    <source>
        <strain evidence="9">KCTC 42255</strain>
    </source>
</reference>
<dbReference type="Pfam" id="PF02016">
    <property type="entry name" value="Peptidase_S66"/>
    <property type="match status" value="1"/>
</dbReference>
<proteinExistence type="inferred from homology"/>
<keyword evidence="9" id="KW-1185">Reference proteome</keyword>
<organism evidence="8 9">
    <name type="scientific">Mesonia sediminis</name>
    <dbReference type="NCBI Taxonomy" id="1703946"/>
    <lineage>
        <taxon>Bacteria</taxon>
        <taxon>Pseudomonadati</taxon>
        <taxon>Bacteroidota</taxon>
        <taxon>Flavobacteriia</taxon>
        <taxon>Flavobacteriales</taxon>
        <taxon>Flavobacteriaceae</taxon>
        <taxon>Mesonia</taxon>
    </lineage>
</organism>
<comment type="similarity">
    <text evidence="1">Belongs to the peptidase S66 family.</text>
</comment>
<protein>
    <submittedName>
        <fullName evidence="8">LD-carboxypeptidase</fullName>
    </submittedName>
</protein>
<dbReference type="InterPro" id="IPR040921">
    <property type="entry name" value="Peptidase_S66C"/>
</dbReference>
<sequence length="298" mass="33215">MKIPKALKKGDRVAIIATARKVNPKDLNPALRLLESWELIPVLGSSIGLSSHQFAGTDEQRAQDLQKQLNDPKVRAIWCAKGGYGTVRLLDLVDFTAFQQDPKWLIGYSDITALHSHLNKLKVASLHAQICLGIETKTPNTQASLKQLLFAKNWCYTFNGHSQNKPGTAKGILVGGNLSVLFSLIGSRSDLDLQHKILFIEDLDEYLYHIDRMLQNLKRNGWFNKISGLIVGGMSDMNDNTIPFGQNALEIIQEAVAPYDFPVAYNFPAGHLEENQAIALGKKVQLDVSRHQSELKYI</sequence>
<keyword evidence="4" id="KW-0378">Hydrolase</keyword>
<dbReference type="EMBL" id="JBHULZ010000041">
    <property type="protein sequence ID" value="MFD2698246.1"/>
    <property type="molecule type" value="Genomic_DNA"/>
</dbReference>
<evidence type="ECO:0000256" key="1">
    <source>
        <dbReference type="ARBA" id="ARBA00010233"/>
    </source>
</evidence>
<gene>
    <name evidence="8" type="ORF">ACFSQ0_09605</name>
</gene>
<evidence type="ECO:0000259" key="6">
    <source>
        <dbReference type="Pfam" id="PF02016"/>
    </source>
</evidence>
<keyword evidence="3" id="KW-0645">Protease</keyword>
<dbReference type="Proteomes" id="UP001597357">
    <property type="component" value="Unassembled WGS sequence"/>
</dbReference>
<dbReference type="CDD" id="cd07025">
    <property type="entry name" value="Peptidase_S66"/>
    <property type="match status" value="1"/>
</dbReference>
<name>A0ABW5SEM7_9FLAO</name>
<dbReference type="Gene3D" id="3.50.30.60">
    <property type="entry name" value="LD-carboxypeptidase A C-terminal domain-like"/>
    <property type="match status" value="1"/>
</dbReference>
<dbReference type="Gene3D" id="3.40.50.10740">
    <property type="entry name" value="Class I glutamine amidotransferase-like"/>
    <property type="match status" value="1"/>
</dbReference>
<evidence type="ECO:0000256" key="3">
    <source>
        <dbReference type="ARBA" id="ARBA00022670"/>
    </source>
</evidence>
<dbReference type="PIRSF" id="PIRSF028757">
    <property type="entry name" value="LD-carboxypeptidase"/>
    <property type="match status" value="1"/>
</dbReference>
<evidence type="ECO:0000259" key="7">
    <source>
        <dbReference type="Pfam" id="PF17676"/>
    </source>
</evidence>
<evidence type="ECO:0000313" key="9">
    <source>
        <dbReference type="Proteomes" id="UP001597357"/>
    </source>
</evidence>
<evidence type="ECO:0000313" key="8">
    <source>
        <dbReference type="EMBL" id="MFD2698246.1"/>
    </source>
</evidence>
<feature type="domain" description="LD-carboxypeptidase N-terminal" evidence="6">
    <location>
        <begin position="13"/>
        <end position="128"/>
    </location>
</feature>
<dbReference type="RefSeq" id="WP_379047502.1">
    <property type="nucleotide sequence ID" value="NZ_JBHULZ010000041.1"/>
</dbReference>
<dbReference type="InterPro" id="IPR029062">
    <property type="entry name" value="Class_I_gatase-like"/>
</dbReference>
<dbReference type="InterPro" id="IPR027478">
    <property type="entry name" value="LdcA_N"/>
</dbReference>
<dbReference type="InterPro" id="IPR040449">
    <property type="entry name" value="Peptidase_S66_N"/>
</dbReference>
<dbReference type="SUPFAM" id="SSF52317">
    <property type="entry name" value="Class I glutamine amidotransferase-like"/>
    <property type="match status" value="1"/>
</dbReference>
<evidence type="ECO:0000256" key="5">
    <source>
        <dbReference type="ARBA" id="ARBA00022825"/>
    </source>
</evidence>
<comment type="caution">
    <text evidence="8">The sequence shown here is derived from an EMBL/GenBank/DDBJ whole genome shotgun (WGS) entry which is preliminary data.</text>
</comment>
<keyword evidence="5" id="KW-0720">Serine protease</keyword>
<feature type="domain" description="LD-carboxypeptidase C-terminal" evidence="7">
    <location>
        <begin position="170"/>
        <end position="286"/>
    </location>
</feature>
<evidence type="ECO:0000256" key="4">
    <source>
        <dbReference type="ARBA" id="ARBA00022801"/>
    </source>
</evidence>
<evidence type="ECO:0000256" key="2">
    <source>
        <dbReference type="ARBA" id="ARBA00022645"/>
    </source>
</evidence>
<dbReference type="InterPro" id="IPR027461">
    <property type="entry name" value="Carboxypeptidase_A_C_sf"/>
</dbReference>
<dbReference type="InterPro" id="IPR003507">
    <property type="entry name" value="S66_fam"/>
</dbReference>
<dbReference type="PANTHER" id="PTHR30237:SF2">
    <property type="entry name" value="MUREIN TETRAPEPTIDE CARBOXYPEPTIDASE"/>
    <property type="match status" value="1"/>
</dbReference>
<keyword evidence="2" id="KW-0121">Carboxypeptidase</keyword>
<dbReference type="Pfam" id="PF17676">
    <property type="entry name" value="Peptidase_S66C"/>
    <property type="match status" value="1"/>
</dbReference>
<accession>A0ABW5SEM7</accession>